<gene>
    <name evidence="1" type="ORF">LPLAT_LOCUS2833</name>
</gene>
<reference evidence="1" key="1">
    <citation type="submission" date="2024-04" db="EMBL/GenBank/DDBJ databases">
        <authorList>
            <consortium name="Molecular Ecology Group"/>
        </authorList>
    </citation>
    <scope>NUCLEOTIDE SEQUENCE</scope>
</reference>
<name>A0AAV2NBY3_9HYME</name>
<dbReference type="EMBL" id="OZ034835">
    <property type="protein sequence ID" value="CAL1676696.1"/>
    <property type="molecule type" value="Genomic_DNA"/>
</dbReference>
<dbReference type="AlphaFoldDB" id="A0AAV2NBY3"/>
<evidence type="ECO:0000313" key="2">
    <source>
        <dbReference type="Proteomes" id="UP001497644"/>
    </source>
</evidence>
<sequence>MFPSIVDLYEAPPAWWETDCVKYGLSYTPVRSRLTTLIGSHVARLTDRKYMTQLTSRLQEDYEARQKIRIERRKLKATSIVPKLRELPPELLLRKITRRRRKCAPKFHAEAAKKCKQLPGLLLADDSQLP</sequence>
<accession>A0AAV2NBY3</accession>
<evidence type="ECO:0000313" key="1">
    <source>
        <dbReference type="EMBL" id="CAL1676696.1"/>
    </source>
</evidence>
<protein>
    <submittedName>
        <fullName evidence="1">Uncharacterized protein</fullName>
    </submittedName>
</protein>
<dbReference type="Proteomes" id="UP001497644">
    <property type="component" value="Chromosome 12"/>
</dbReference>
<keyword evidence="2" id="KW-1185">Reference proteome</keyword>
<proteinExistence type="predicted"/>
<organism evidence="1 2">
    <name type="scientific">Lasius platythorax</name>
    <dbReference type="NCBI Taxonomy" id="488582"/>
    <lineage>
        <taxon>Eukaryota</taxon>
        <taxon>Metazoa</taxon>
        <taxon>Ecdysozoa</taxon>
        <taxon>Arthropoda</taxon>
        <taxon>Hexapoda</taxon>
        <taxon>Insecta</taxon>
        <taxon>Pterygota</taxon>
        <taxon>Neoptera</taxon>
        <taxon>Endopterygota</taxon>
        <taxon>Hymenoptera</taxon>
        <taxon>Apocrita</taxon>
        <taxon>Aculeata</taxon>
        <taxon>Formicoidea</taxon>
        <taxon>Formicidae</taxon>
        <taxon>Formicinae</taxon>
        <taxon>Lasius</taxon>
        <taxon>Lasius</taxon>
    </lineage>
</organism>